<reference evidence="2 3" key="1">
    <citation type="submission" date="2017-07" db="EMBL/GenBank/DDBJ databases">
        <title>Genome sequence of the Sordaria macrospora wild type strain R19027.</title>
        <authorList>
            <person name="Nowrousian M."/>
            <person name="Teichert I."/>
            <person name="Kueck U."/>
        </authorList>
    </citation>
    <scope>NUCLEOTIDE SEQUENCE [LARGE SCALE GENOMIC DNA]</scope>
    <source>
        <strain evidence="2 3">R19027</strain>
        <tissue evidence="2">Mycelium</tissue>
    </source>
</reference>
<proteinExistence type="predicted"/>
<dbReference type="EMBL" id="NMPR01000077">
    <property type="protein sequence ID" value="KAA8631420.1"/>
    <property type="molecule type" value="Genomic_DNA"/>
</dbReference>
<dbReference type="AlphaFoldDB" id="A0A8S8ZQS7"/>
<feature type="compositionally biased region" description="Acidic residues" evidence="1">
    <location>
        <begin position="64"/>
        <end position="76"/>
    </location>
</feature>
<gene>
    <name evidence="2" type="ORF">SMACR_06086</name>
</gene>
<evidence type="ECO:0000313" key="2">
    <source>
        <dbReference type="EMBL" id="KAA8631420.1"/>
    </source>
</evidence>
<protein>
    <submittedName>
        <fullName evidence="2">Uncharacterized protein</fullName>
    </submittedName>
</protein>
<evidence type="ECO:0000313" key="3">
    <source>
        <dbReference type="Proteomes" id="UP000433876"/>
    </source>
</evidence>
<name>A0A8S8ZQS7_SORMA</name>
<sequence length="311" mass="32196">MHLRTCTTIAAVTTTVSALAAPPHGHQAVAVIGPEVTQPPSIRAFRPEPRPKVVNAAIKKRDSDDDEIPDADDIDVPSDGTDGYGYPAYLSTSLKPLYTSCALAYESLITSAPQPTGKLEDWMEDALDDDMAWMSASTSDDPYRYACGTFKNPLTPPASLASSYSAFTSATASYLSARQPEVTSLEKACSAVYYDVVFSMLMPYTNYEQCTSRWQPYYSVYHSLACEENTHNCDGLTDDLTPKTTGAGAGNAGDATTTAAAASSATGASSESGGAAAGASSTSASGNAGAPKQTFAAAAALAGFVAAVAAL</sequence>
<accession>A0A8S8ZQS7</accession>
<comment type="caution">
    <text evidence="2">The sequence shown here is derived from an EMBL/GenBank/DDBJ whole genome shotgun (WGS) entry which is preliminary data.</text>
</comment>
<evidence type="ECO:0000256" key="1">
    <source>
        <dbReference type="SAM" id="MobiDB-lite"/>
    </source>
</evidence>
<dbReference type="OMA" id="KPLYTSC"/>
<feature type="region of interest" description="Disordered" evidence="1">
    <location>
        <begin position="59"/>
        <end position="79"/>
    </location>
</feature>
<organism evidence="2 3">
    <name type="scientific">Sordaria macrospora</name>
    <dbReference type="NCBI Taxonomy" id="5147"/>
    <lineage>
        <taxon>Eukaryota</taxon>
        <taxon>Fungi</taxon>
        <taxon>Dikarya</taxon>
        <taxon>Ascomycota</taxon>
        <taxon>Pezizomycotina</taxon>
        <taxon>Sordariomycetes</taxon>
        <taxon>Sordariomycetidae</taxon>
        <taxon>Sordariales</taxon>
        <taxon>Sordariaceae</taxon>
        <taxon>Sordaria</taxon>
    </lineage>
</organism>
<dbReference type="VEuPathDB" id="FungiDB:SMAC_06086"/>
<dbReference type="Proteomes" id="UP000433876">
    <property type="component" value="Unassembled WGS sequence"/>
</dbReference>